<dbReference type="EMBL" id="CP013189">
    <property type="protein sequence ID" value="ALO45645.1"/>
    <property type="molecule type" value="Genomic_DNA"/>
</dbReference>
<dbReference type="OrthoDB" id="1551090at2"/>
<sequence>MNSNQNSSYESRIATMTRTLAVWTGIWVASCAVLAFGPRFLWAESTAITLAAVLLNGLAGIAMVLANKKHIASLDEMHKQITLESMGITLGVGLIVSIPYSLMDAYDVIAFDAEIAHLVIIMGLTYLVSTIWRVGSFR</sequence>
<dbReference type="KEGG" id="pspi:PS2015_976"/>
<gene>
    <name evidence="2" type="ORF">PS2015_976</name>
</gene>
<name>A0A0S2KBE7_9GAMM</name>
<keyword evidence="1" id="KW-0812">Transmembrane</keyword>
<proteinExistence type="predicted"/>
<organism evidence="2 3">
    <name type="scientific">Pseudohongiella spirulinae</name>
    <dbReference type="NCBI Taxonomy" id="1249552"/>
    <lineage>
        <taxon>Bacteria</taxon>
        <taxon>Pseudomonadati</taxon>
        <taxon>Pseudomonadota</taxon>
        <taxon>Gammaproteobacteria</taxon>
        <taxon>Pseudomonadales</taxon>
        <taxon>Pseudohongiellaceae</taxon>
        <taxon>Pseudohongiella</taxon>
    </lineage>
</organism>
<feature type="transmembrane region" description="Helical" evidence="1">
    <location>
        <begin position="47"/>
        <end position="66"/>
    </location>
</feature>
<keyword evidence="1" id="KW-0472">Membrane</keyword>
<feature type="transmembrane region" description="Helical" evidence="1">
    <location>
        <begin position="20"/>
        <end position="41"/>
    </location>
</feature>
<dbReference type="AlphaFoldDB" id="A0A0S2KBE7"/>
<keyword evidence="3" id="KW-1185">Reference proteome</keyword>
<feature type="transmembrane region" description="Helical" evidence="1">
    <location>
        <begin position="115"/>
        <end position="135"/>
    </location>
</feature>
<feature type="transmembrane region" description="Helical" evidence="1">
    <location>
        <begin position="86"/>
        <end position="103"/>
    </location>
</feature>
<evidence type="ECO:0000313" key="3">
    <source>
        <dbReference type="Proteomes" id="UP000065641"/>
    </source>
</evidence>
<protein>
    <submittedName>
        <fullName evidence="2">Membrane protein</fullName>
    </submittedName>
</protein>
<evidence type="ECO:0000313" key="2">
    <source>
        <dbReference type="EMBL" id="ALO45645.1"/>
    </source>
</evidence>
<accession>A0A0S2KBE7</accession>
<reference evidence="2 3" key="1">
    <citation type="submission" date="2015-11" db="EMBL/GenBank/DDBJ databases">
        <authorList>
            <person name="Zhang Y."/>
            <person name="Guo Z."/>
        </authorList>
    </citation>
    <scope>NUCLEOTIDE SEQUENCE [LARGE SCALE GENOMIC DNA]</scope>
    <source>
        <strain evidence="2 3">KCTC 32221</strain>
    </source>
</reference>
<dbReference type="STRING" id="1249552.PS2015_976"/>
<dbReference type="Proteomes" id="UP000065641">
    <property type="component" value="Chromosome"/>
</dbReference>
<dbReference type="RefSeq" id="WP_058021162.1">
    <property type="nucleotide sequence ID" value="NZ_CP013189.1"/>
</dbReference>
<keyword evidence="1" id="KW-1133">Transmembrane helix</keyword>
<evidence type="ECO:0000256" key="1">
    <source>
        <dbReference type="SAM" id="Phobius"/>
    </source>
</evidence>